<dbReference type="RefSeq" id="WP_254159501.1">
    <property type="nucleotide sequence ID" value="NZ_CP100355.1"/>
</dbReference>
<keyword evidence="2" id="KW-1185">Reference proteome</keyword>
<evidence type="ECO:0000313" key="2">
    <source>
        <dbReference type="Proteomes" id="UP001056855"/>
    </source>
</evidence>
<reference evidence="1" key="1">
    <citation type="submission" date="2022-06" db="EMBL/GenBank/DDBJ databases">
        <title>Diverse halophilic archaea isolated from saline environments.</title>
        <authorList>
            <person name="Cui H.-L."/>
        </authorList>
    </citation>
    <scope>NUCLEOTIDE SEQUENCE</scope>
    <source>
        <strain evidence="1">WLHS1</strain>
    </source>
</reference>
<accession>A0A9E7SY81</accession>
<gene>
    <name evidence="1" type="ORF">NGM29_05870</name>
</gene>
<name>A0A9E7SY81_9EURY</name>
<protein>
    <submittedName>
        <fullName evidence="1">Uncharacterized protein</fullName>
    </submittedName>
</protein>
<proteinExistence type="predicted"/>
<evidence type="ECO:0000313" key="1">
    <source>
        <dbReference type="EMBL" id="UTF54793.1"/>
    </source>
</evidence>
<organism evidence="1 2">
    <name type="scientific">Natronosalvus rutilus</name>
    <dbReference type="NCBI Taxonomy" id="2953753"/>
    <lineage>
        <taxon>Archaea</taxon>
        <taxon>Methanobacteriati</taxon>
        <taxon>Methanobacteriota</taxon>
        <taxon>Stenosarchaea group</taxon>
        <taxon>Halobacteria</taxon>
        <taxon>Halobacteriales</taxon>
        <taxon>Natrialbaceae</taxon>
        <taxon>Natronosalvus</taxon>
    </lineage>
</organism>
<dbReference type="GeneID" id="73289554"/>
<dbReference type="KEGG" id="sawl:NGM29_05870"/>
<dbReference type="Proteomes" id="UP001056855">
    <property type="component" value="Chromosome"/>
</dbReference>
<dbReference type="AlphaFoldDB" id="A0A9E7SY81"/>
<sequence>MVKYQFQVDDETWNAWKETVPRTKSLEQRLIELIEADTDGRVLEDEDQEST</sequence>
<dbReference type="EMBL" id="CP100355">
    <property type="protein sequence ID" value="UTF54793.1"/>
    <property type="molecule type" value="Genomic_DNA"/>
</dbReference>